<evidence type="ECO:0000313" key="2">
    <source>
        <dbReference type="Proteomes" id="UP001143304"/>
    </source>
</evidence>
<dbReference type="EMBL" id="SHNO01000001">
    <property type="protein sequence ID" value="MCX2977075.1"/>
    <property type="molecule type" value="Genomic_DNA"/>
</dbReference>
<evidence type="ECO:0000313" key="1">
    <source>
        <dbReference type="EMBL" id="MCX2977075.1"/>
    </source>
</evidence>
<sequence>METYTIYSISNSPYQEWQAELLDFTFTKVKQPGKLIRVCADDAQFPSRERSRSNTGDTVFTPSLSRIRWPFIKVGGRYFRVFWSRYTLEWPVMNKPGALKYLFDHCDFSDNDNLIFLDPDMVFTKPWNPPTERGQVHGQKWKGYGKSYCESSSIHPEFCPATENDCIMYPYAIKAGDLRVLISDIERFAREGYQKGRQVGLDQAALWMADMPAFQTAMTKHGLTMKPAENIGLCNNWNNCDDKEAPILHYCQPMKDKSGQTLWDKRDYKAWGMPPDPSLALNRVDREVLEIIREKIVG</sequence>
<dbReference type="RefSeq" id="WP_279248804.1">
    <property type="nucleotide sequence ID" value="NZ_SHNO01000001.1"/>
</dbReference>
<accession>A0ABT3T5H0</accession>
<gene>
    <name evidence="1" type="ORF">EYC82_06875</name>
</gene>
<comment type="caution">
    <text evidence="1">The sequence shown here is derived from an EMBL/GenBank/DDBJ whole genome shotgun (WGS) entry which is preliminary data.</text>
</comment>
<proteinExistence type="predicted"/>
<name>A0ABT3T5H0_9GAMM</name>
<keyword evidence="2" id="KW-1185">Reference proteome</keyword>
<dbReference type="Proteomes" id="UP001143304">
    <property type="component" value="Unassembled WGS sequence"/>
</dbReference>
<reference evidence="1" key="1">
    <citation type="submission" date="2019-02" db="EMBL/GenBank/DDBJ databases">
        <authorList>
            <person name="Li S.-H."/>
        </authorList>
    </citation>
    <scope>NUCLEOTIDE SEQUENCE</scope>
    <source>
        <strain evidence="1">IMCC11814</strain>
    </source>
</reference>
<protein>
    <submittedName>
        <fullName evidence="1">Uncharacterized protein</fullName>
    </submittedName>
</protein>
<dbReference type="PANTHER" id="PTHR31485:SF7">
    <property type="entry name" value="PEPTIDYL SERINE ALPHA-GALACTOSYLTRANSFERASE"/>
    <property type="match status" value="1"/>
</dbReference>
<dbReference type="PANTHER" id="PTHR31485">
    <property type="entry name" value="PEPTIDYL SERINE ALPHA-GALACTOSYLTRANSFERASE"/>
    <property type="match status" value="1"/>
</dbReference>
<dbReference type="InterPro" id="IPR044845">
    <property type="entry name" value="HPAT/SRGT1-like"/>
</dbReference>
<organism evidence="1 2">
    <name type="scientific">Candidatus Marimicrobium litorale</name>
    <dbReference type="NCBI Taxonomy" id="2518991"/>
    <lineage>
        <taxon>Bacteria</taxon>
        <taxon>Pseudomonadati</taxon>
        <taxon>Pseudomonadota</taxon>
        <taxon>Gammaproteobacteria</taxon>
        <taxon>Cellvibrionales</taxon>
        <taxon>Halieaceae</taxon>
        <taxon>Marimicrobium</taxon>
    </lineage>
</organism>